<dbReference type="Proteomes" id="UP000182725">
    <property type="component" value="Unassembled WGS sequence"/>
</dbReference>
<accession>A0A1H5GZZ4</accession>
<feature type="domain" description="HTH merR-type" evidence="1">
    <location>
        <begin position="9"/>
        <end position="51"/>
    </location>
</feature>
<organism evidence="2 3">
    <name type="scientific">Arthrobacter alpinus</name>
    <dbReference type="NCBI Taxonomy" id="656366"/>
    <lineage>
        <taxon>Bacteria</taxon>
        <taxon>Bacillati</taxon>
        <taxon>Actinomycetota</taxon>
        <taxon>Actinomycetes</taxon>
        <taxon>Micrococcales</taxon>
        <taxon>Micrococcaceae</taxon>
        <taxon>Arthrobacter</taxon>
    </lineage>
</organism>
<dbReference type="InterPro" id="IPR009061">
    <property type="entry name" value="DNA-bd_dom_put_sf"/>
</dbReference>
<reference evidence="2 3" key="1">
    <citation type="submission" date="2016-10" db="EMBL/GenBank/DDBJ databases">
        <authorList>
            <person name="de Groot N.N."/>
        </authorList>
    </citation>
    <scope>NUCLEOTIDE SEQUENCE [LARGE SCALE GENOMIC DNA]</scope>
    <source>
        <strain evidence="2 3">DSM 22274</strain>
    </source>
</reference>
<dbReference type="EMBL" id="FNTV01000001">
    <property type="protein sequence ID" value="SEE21267.1"/>
    <property type="molecule type" value="Genomic_DNA"/>
</dbReference>
<dbReference type="InterPro" id="IPR000551">
    <property type="entry name" value="MerR-type_HTH_dom"/>
</dbReference>
<protein>
    <submittedName>
        <fullName evidence="2">MerR HTH family regulatory protein</fullName>
    </submittedName>
</protein>
<evidence type="ECO:0000313" key="3">
    <source>
        <dbReference type="Proteomes" id="UP000182725"/>
    </source>
</evidence>
<name>A0A1H5GZZ4_9MICC</name>
<evidence type="ECO:0000313" key="2">
    <source>
        <dbReference type="EMBL" id="SEE21267.1"/>
    </source>
</evidence>
<gene>
    <name evidence="2" type="ORF">SAMN04489740_0893</name>
</gene>
<dbReference type="GO" id="GO:0006355">
    <property type="term" value="P:regulation of DNA-templated transcription"/>
    <property type="evidence" value="ECO:0007669"/>
    <property type="project" value="InterPro"/>
</dbReference>
<proteinExistence type="predicted"/>
<sequence>METSTFLKTMDEVSKMTRIPLATLRFYRHLGSKGPKSALIGGRVMYREQDVIDWVNAAFDSVSK</sequence>
<dbReference type="GO" id="GO:0003677">
    <property type="term" value="F:DNA binding"/>
    <property type="evidence" value="ECO:0007669"/>
    <property type="project" value="InterPro"/>
</dbReference>
<dbReference type="Pfam" id="PF13411">
    <property type="entry name" value="MerR_1"/>
    <property type="match status" value="1"/>
</dbReference>
<evidence type="ECO:0000259" key="1">
    <source>
        <dbReference type="Pfam" id="PF13411"/>
    </source>
</evidence>
<dbReference type="SUPFAM" id="SSF46955">
    <property type="entry name" value="Putative DNA-binding domain"/>
    <property type="match status" value="1"/>
</dbReference>
<dbReference type="AlphaFoldDB" id="A0A1H5GZZ4"/>